<organism evidence="1">
    <name type="scientific">Arundo donax</name>
    <name type="common">Giant reed</name>
    <name type="synonym">Donax arundinaceus</name>
    <dbReference type="NCBI Taxonomy" id="35708"/>
    <lineage>
        <taxon>Eukaryota</taxon>
        <taxon>Viridiplantae</taxon>
        <taxon>Streptophyta</taxon>
        <taxon>Embryophyta</taxon>
        <taxon>Tracheophyta</taxon>
        <taxon>Spermatophyta</taxon>
        <taxon>Magnoliopsida</taxon>
        <taxon>Liliopsida</taxon>
        <taxon>Poales</taxon>
        <taxon>Poaceae</taxon>
        <taxon>PACMAD clade</taxon>
        <taxon>Arundinoideae</taxon>
        <taxon>Arundineae</taxon>
        <taxon>Arundo</taxon>
    </lineage>
</organism>
<dbReference type="EMBL" id="GBRH01177689">
    <property type="protein sequence ID" value="JAE20207.1"/>
    <property type="molecule type" value="Transcribed_RNA"/>
</dbReference>
<reference evidence="1" key="1">
    <citation type="submission" date="2014-09" db="EMBL/GenBank/DDBJ databases">
        <authorList>
            <person name="Magalhaes I.L.F."/>
            <person name="Oliveira U."/>
            <person name="Santos F.R."/>
            <person name="Vidigal T.H.D.A."/>
            <person name="Brescovit A.D."/>
            <person name="Santos A.J."/>
        </authorList>
    </citation>
    <scope>NUCLEOTIDE SEQUENCE</scope>
    <source>
        <tissue evidence="1">Shoot tissue taken approximately 20 cm above the soil surface</tissue>
    </source>
</reference>
<reference evidence="1" key="2">
    <citation type="journal article" date="2015" name="Data Brief">
        <title>Shoot transcriptome of the giant reed, Arundo donax.</title>
        <authorList>
            <person name="Barrero R.A."/>
            <person name="Guerrero F.D."/>
            <person name="Moolhuijzen P."/>
            <person name="Goolsby J.A."/>
            <person name="Tidwell J."/>
            <person name="Bellgard S.E."/>
            <person name="Bellgard M.I."/>
        </authorList>
    </citation>
    <scope>NUCLEOTIDE SEQUENCE</scope>
    <source>
        <tissue evidence="1">Shoot tissue taken approximately 20 cm above the soil surface</tissue>
    </source>
</reference>
<evidence type="ECO:0000313" key="1">
    <source>
        <dbReference type="EMBL" id="JAE20207.1"/>
    </source>
</evidence>
<protein>
    <submittedName>
        <fullName evidence="1">Uncharacterized protein</fullName>
    </submittedName>
</protein>
<dbReference type="AlphaFoldDB" id="A0A0A9G6V1"/>
<name>A0A0A9G6V1_ARUDO</name>
<accession>A0A0A9G6V1</accession>
<sequence>MCSYGGTGTSLLEYLVVPLQSGSYLNCLATIF</sequence>
<proteinExistence type="predicted"/>